<keyword evidence="1" id="KW-0175">Coiled coil</keyword>
<dbReference type="RefSeq" id="WP_243920897.1">
    <property type="nucleotide sequence ID" value="NZ_JALHLG010000013.1"/>
</dbReference>
<comment type="caution">
    <text evidence="2">The sequence shown here is derived from an EMBL/GenBank/DDBJ whole genome shotgun (WGS) entry which is preliminary data.</text>
</comment>
<organism evidence="2 3">
    <name type="scientific">Novosphingobium beihaiensis</name>
    <dbReference type="NCBI Taxonomy" id="2930389"/>
    <lineage>
        <taxon>Bacteria</taxon>
        <taxon>Pseudomonadati</taxon>
        <taxon>Pseudomonadota</taxon>
        <taxon>Alphaproteobacteria</taxon>
        <taxon>Sphingomonadales</taxon>
        <taxon>Sphingomonadaceae</taxon>
        <taxon>Novosphingobium</taxon>
    </lineage>
</organism>
<dbReference type="Proteomes" id="UP001202281">
    <property type="component" value="Unassembled WGS sequence"/>
</dbReference>
<evidence type="ECO:0000313" key="2">
    <source>
        <dbReference type="EMBL" id="MCJ2187341.1"/>
    </source>
</evidence>
<accession>A0ABT0BQM0</accession>
<feature type="coiled-coil region" evidence="1">
    <location>
        <begin position="7"/>
        <end position="34"/>
    </location>
</feature>
<evidence type="ECO:0000313" key="3">
    <source>
        <dbReference type="Proteomes" id="UP001202281"/>
    </source>
</evidence>
<dbReference type="EMBL" id="JALHLG010000013">
    <property type="protein sequence ID" value="MCJ2187341.1"/>
    <property type="molecule type" value="Genomic_DNA"/>
</dbReference>
<reference evidence="2 3" key="1">
    <citation type="submission" date="2022-04" db="EMBL/GenBank/DDBJ databases">
        <title>Identification of a novel bacterium isolated from mangrove sediments.</title>
        <authorList>
            <person name="Pan X."/>
        </authorList>
    </citation>
    <scope>NUCLEOTIDE SEQUENCE [LARGE SCALE GENOMIC DNA]</scope>
    <source>
        <strain evidence="2 3">B2638</strain>
    </source>
</reference>
<evidence type="ECO:0008006" key="4">
    <source>
        <dbReference type="Google" id="ProtNLM"/>
    </source>
</evidence>
<protein>
    <recommendedName>
        <fullName evidence="4">HTH domain-containing protein</fullName>
    </recommendedName>
</protein>
<name>A0ABT0BQM0_9SPHN</name>
<gene>
    <name evidence="2" type="ORF">MTR66_11020</name>
</gene>
<proteinExistence type="predicted"/>
<sequence>MAETHVVSALKRKYARLIGEAERHEQEADRIRALAGHIAASIDAFAEGFDVSQIKPVSPAYSRWRGRGIGIRIYLEVLRKADRPLTSLEIAERAIAFDPDGDCSRAGVKALVGPINKALSKKVGCGVVRIEGKPRRWALR</sequence>
<evidence type="ECO:0000256" key="1">
    <source>
        <dbReference type="SAM" id="Coils"/>
    </source>
</evidence>
<keyword evidence="3" id="KW-1185">Reference proteome</keyword>